<dbReference type="GO" id="GO:0003676">
    <property type="term" value="F:nucleic acid binding"/>
    <property type="evidence" value="ECO:0007669"/>
    <property type="project" value="InterPro"/>
</dbReference>
<evidence type="ECO:0000313" key="1">
    <source>
        <dbReference type="EMBL" id="OWZ23191.1"/>
    </source>
</evidence>
<dbReference type="PANTHER" id="PTHR47169">
    <property type="entry name" value="OS01G0541250 PROTEIN"/>
    <property type="match status" value="1"/>
</dbReference>
<protein>
    <submittedName>
        <fullName evidence="1">Mar9 Transposase</fullName>
    </submittedName>
</protein>
<keyword evidence="2" id="KW-1185">Reference proteome</keyword>
<dbReference type="PANTHER" id="PTHR47169:SF2">
    <property type="entry name" value="OS01G0541250 PROTEIN"/>
    <property type="match status" value="1"/>
</dbReference>
<dbReference type="OrthoDB" id="166546at2759"/>
<dbReference type="AlphaFoldDB" id="A0A225WZV1"/>
<dbReference type="Gene3D" id="3.30.420.10">
    <property type="entry name" value="Ribonuclease H-like superfamily/Ribonuclease H"/>
    <property type="match status" value="1"/>
</dbReference>
<sequence>MANLPDVRRAIVKDVLKSSKDGKVPHERIWKRYTSNVALGVLDGAPENERERVAVTAKRIGVSKSLVQSLLDEGHLTRRSARIKPVLSEKQRAQRVSRTLLFLDEKTCEFEPMYDIVHIDEKWFNEDIDGRSYLLLPNEEPPQRHCRSKRHMPKTMFLAAVARPRYDYQRKTMFDGKLRIWPLVEHYTAQRNSRNRPAGTVLTKIRNIPSIDRGVIKEFLLTAVIPAIKTKWPARHRGRNILIQQDNAKLHDSSHGPDDAAAGTADGWNICMFPQPANLPDGNVLDLGFFTSIQNIQIERPIYSTEALITAVIDAYNRLSSATLDDVFLSLQNVMICILQSKGGNAYMLPHMGKQKLRREGRLP</sequence>
<dbReference type="InterPro" id="IPR036397">
    <property type="entry name" value="RNaseH_sf"/>
</dbReference>
<accession>A0A225WZV1</accession>
<gene>
    <name evidence="1" type="ORF">PHMEG_0001964</name>
</gene>
<dbReference type="EMBL" id="NBNE01000079">
    <property type="protein sequence ID" value="OWZ23191.1"/>
    <property type="molecule type" value="Genomic_DNA"/>
</dbReference>
<reference evidence="2" key="1">
    <citation type="submission" date="2017-03" db="EMBL/GenBank/DDBJ databases">
        <title>Phytopthora megakarya and P. palmivora, two closely related causual agents of cacao black pod achieved similar genome size and gene model numbers by different mechanisms.</title>
        <authorList>
            <person name="Ali S."/>
            <person name="Shao J."/>
            <person name="Larry D.J."/>
            <person name="Kronmiller B."/>
            <person name="Shen D."/>
            <person name="Strem M.D."/>
            <person name="Melnick R.L."/>
            <person name="Guiltinan M.J."/>
            <person name="Tyler B.M."/>
            <person name="Meinhardt L.W."/>
            <person name="Bailey B.A."/>
        </authorList>
    </citation>
    <scope>NUCLEOTIDE SEQUENCE [LARGE SCALE GENOMIC DNA]</scope>
    <source>
        <strain evidence="2">zdho120</strain>
    </source>
</reference>
<proteinExistence type="predicted"/>
<evidence type="ECO:0000313" key="2">
    <source>
        <dbReference type="Proteomes" id="UP000198211"/>
    </source>
</evidence>
<organism evidence="1 2">
    <name type="scientific">Phytophthora megakarya</name>
    <dbReference type="NCBI Taxonomy" id="4795"/>
    <lineage>
        <taxon>Eukaryota</taxon>
        <taxon>Sar</taxon>
        <taxon>Stramenopiles</taxon>
        <taxon>Oomycota</taxon>
        <taxon>Peronosporomycetes</taxon>
        <taxon>Peronosporales</taxon>
        <taxon>Peronosporaceae</taxon>
        <taxon>Phytophthora</taxon>
    </lineage>
</organism>
<comment type="caution">
    <text evidence="1">The sequence shown here is derived from an EMBL/GenBank/DDBJ whole genome shotgun (WGS) entry which is preliminary data.</text>
</comment>
<dbReference type="Proteomes" id="UP000198211">
    <property type="component" value="Unassembled WGS sequence"/>
</dbReference>
<name>A0A225WZV1_9STRA</name>